<evidence type="ECO:0000313" key="3">
    <source>
        <dbReference type="Proteomes" id="UP000008177"/>
    </source>
</evidence>
<evidence type="ECO:0000256" key="1">
    <source>
        <dbReference type="SAM" id="MobiDB-lite"/>
    </source>
</evidence>
<dbReference type="AlphaFoldDB" id="G2YQR1"/>
<dbReference type="EMBL" id="FQ790349">
    <property type="protein sequence ID" value="CCD53959.1"/>
    <property type="molecule type" value="Genomic_DNA"/>
</dbReference>
<gene>
    <name evidence="2" type="ORF">BofuT4_uP131390.1</name>
</gene>
<feature type="compositionally biased region" description="Basic and acidic residues" evidence="1">
    <location>
        <begin position="11"/>
        <end position="20"/>
    </location>
</feature>
<sequence>MQASPISTKPFQDDSRFKDCQPEDGPILAIHSISWFSLSSLTTRVDAMRYKA</sequence>
<dbReference type="HOGENOM" id="CLU_3087018_0_0_1"/>
<feature type="region of interest" description="Disordered" evidence="1">
    <location>
        <begin position="1"/>
        <end position="20"/>
    </location>
</feature>
<protein>
    <submittedName>
        <fullName evidence="2">Uncharacterized protein</fullName>
    </submittedName>
</protein>
<accession>G2YQR1</accession>
<dbReference type="Proteomes" id="UP000008177">
    <property type="component" value="Unplaced contigs"/>
</dbReference>
<dbReference type="InParanoid" id="G2YQR1"/>
<feature type="compositionally biased region" description="Polar residues" evidence="1">
    <location>
        <begin position="1"/>
        <end position="10"/>
    </location>
</feature>
<organism evidence="2 3">
    <name type="scientific">Botryotinia fuckeliana (strain T4)</name>
    <name type="common">Noble rot fungus</name>
    <name type="synonym">Botrytis cinerea</name>
    <dbReference type="NCBI Taxonomy" id="999810"/>
    <lineage>
        <taxon>Eukaryota</taxon>
        <taxon>Fungi</taxon>
        <taxon>Dikarya</taxon>
        <taxon>Ascomycota</taxon>
        <taxon>Pezizomycotina</taxon>
        <taxon>Leotiomycetes</taxon>
        <taxon>Helotiales</taxon>
        <taxon>Sclerotiniaceae</taxon>
        <taxon>Botrytis</taxon>
    </lineage>
</organism>
<proteinExistence type="predicted"/>
<reference evidence="3" key="1">
    <citation type="journal article" date="2011" name="PLoS Genet.">
        <title>Genomic analysis of the necrotrophic fungal pathogens Sclerotinia sclerotiorum and Botrytis cinerea.</title>
        <authorList>
            <person name="Amselem J."/>
            <person name="Cuomo C.A."/>
            <person name="van Kan J.A."/>
            <person name="Viaud M."/>
            <person name="Benito E.P."/>
            <person name="Couloux A."/>
            <person name="Coutinho P.M."/>
            <person name="de Vries R.P."/>
            <person name="Dyer P.S."/>
            <person name="Fillinger S."/>
            <person name="Fournier E."/>
            <person name="Gout L."/>
            <person name="Hahn M."/>
            <person name="Kohn L."/>
            <person name="Lapalu N."/>
            <person name="Plummer K.M."/>
            <person name="Pradier J.M."/>
            <person name="Quevillon E."/>
            <person name="Sharon A."/>
            <person name="Simon A."/>
            <person name="ten Have A."/>
            <person name="Tudzynski B."/>
            <person name="Tudzynski P."/>
            <person name="Wincker P."/>
            <person name="Andrew M."/>
            <person name="Anthouard V."/>
            <person name="Beever R.E."/>
            <person name="Beffa R."/>
            <person name="Benoit I."/>
            <person name="Bouzid O."/>
            <person name="Brault B."/>
            <person name="Chen Z."/>
            <person name="Choquer M."/>
            <person name="Collemare J."/>
            <person name="Cotton P."/>
            <person name="Danchin E.G."/>
            <person name="Da Silva C."/>
            <person name="Gautier A."/>
            <person name="Giraud C."/>
            <person name="Giraud T."/>
            <person name="Gonzalez C."/>
            <person name="Grossetete S."/>
            <person name="Guldener U."/>
            <person name="Henrissat B."/>
            <person name="Howlett B.J."/>
            <person name="Kodira C."/>
            <person name="Kretschmer M."/>
            <person name="Lappartient A."/>
            <person name="Leroch M."/>
            <person name="Levis C."/>
            <person name="Mauceli E."/>
            <person name="Neuveglise C."/>
            <person name="Oeser B."/>
            <person name="Pearson M."/>
            <person name="Poulain J."/>
            <person name="Poussereau N."/>
            <person name="Quesneville H."/>
            <person name="Rascle C."/>
            <person name="Schumacher J."/>
            <person name="Segurens B."/>
            <person name="Sexton A."/>
            <person name="Silva E."/>
            <person name="Sirven C."/>
            <person name="Soanes D.M."/>
            <person name="Talbot N.J."/>
            <person name="Templeton M."/>
            <person name="Yandava C."/>
            <person name="Yarden O."/>
            <person name="Zeng Q."/>
            <person name="Rollins J.A."/>
            <person name="Lebrun M.H."/>
            <person name="Dickman M."/>
        </authorList>
    </citation>
    <scope>NUCLEOTIDE SEQUENCE [LARGE SCALE GENOMIC DNA]</scope>
    <source>
        <strain evidence="3">T4</strain>
    </source>
</reference>
<name>G2YQR1_BOTF4</name>
<evidence type="ECO:0000313" key="2">
    <source>
        <dbReference type="EMBL" id="CCD53959.1"/>
    </source>
</evidence>